<name>A0A087UII4_STEMI</name>
<evidence type="ECO:0000313" key="4">
    <source>
        <dbReference type="Proteomes" id="UP000054359"/>
    </source>
</evidence>
<dbReference type="OMA" id="YYELFHF"/>
<evidence type="ECO:0000256" key="1">
    <source>
        <dbReference type="SAM" id="MobiDB-lite"/>
    </source>
</evidence>
<organism evidence="3 4">
    <name type="scientific">Stegodyphus mimosarum</name>
    <name type="common">African social velvet spider</name>
    <dbReference type="NCBI Taxonomy" id="407821"/>
    <lineage>
        <taxon>Eukaryota</taxon>
        <taxon>Metazoa</taxon>
        <taxon>Ecdysozoa</taxon>
        <taxon>Arthropoda</taxon>
        <taxon>Chelicerata</taxon>
        <taxon>Arachnida</taxon>
        <taxon>Araneae</taxon>
        <taxon>Araneomorphae</taxon>
        <taxon>Entelegynae</taxon>
        <taxon>Eresoidea</taxon>
        <taxon>Eresidae</taxon>
        <taxon>Stegodyphus</taxon>
    </lineage>
</organism>
<evidence type="ECO:0000313" key="3">
    <source>
        <dbReference type="EMBL" id="KFM77173.1"/>
    </source>
</evidence>
<protein>
    <recommendedName>
        <fullName evidence="2">MADF domain-containing protein</fullName>
    </recommendedName>
</protein>
<dbReference type="PANTHER" id="PTHR21505:SF8">
    <property type="entry name" value="DPT-YFP REPRESSOR BY OVEREXPRESSION, ISOFORM D-RELATED"/>
    <property type="match status" value="1"/>
</dbReference>
<accession>A0A087UII4</accession>
<dbReference type="Pfam" id="PF10545">
    <property type="entry name" value="MADF_DNA_bdg"/>
    <property type="match status" value="1"/>
</dbReference>
<dbReference type="InterPro" id="IPR006578">
    <property type="entry name" value="MADF-dom"/>
</dbReference>
<dbReference type="OrthoDB" id="6422768at2759"/>
<reference evidence="3 4" key="1">
    <citation type="submission" date="2013-11" db="EMBL/GenBank/DDBJ databases">
        <title>Genome sequencing of Stegodyphus mimosarum.</title>
        <authorList>
            <person name="Bechsgaard J."/>
        </authorList>
    </citation>
    <scope>NUCLEOTIDE SEQUENCE [LARGE SCALE GENOMIC DNA]</scope>
</reference>
<dbReference type="PANTHER" id="PTHR21505">
    <property type="entry name" value="MADF DOMAIN-CONTAINING PROTEIN-RELATED"/>
    <property type="match status" value="1"/>
</dbReference>
<feature type="compositionally biased region" description="Basic and acidic residues" evidence="1">
    <location>
        <begin position="200"/>
        <end position="209"/>
    </location>
</feature>
<dbReference type="STRING" id="407821.A0A087UII4"/>
<feature type="compositionally biased region" description="Polar residues" evidence="1">
    <location>
        <begin position="151"/>
        <end position="180"/>
    </location>
</feature>
<feature type="non-terminal residue" evidence="3">
    <location>
        <position position="219"/>
    </location>
</feature>
<sequence>MCGWRSISNMERQIIQEFIEIYRSEPSLWKVRSCHYNNKTIKNIAYRRMVAKLRELYPNADVEMVKKKINALRTNYRKEVRKVEASRERSRQTGEPVYVPSLWYYELFHFIGDQENEPDVQEILQVDWDENVQYEGGESEEEAYEEEFQISSPESIKNSEHNLQMTSAESQSSFPPIQDSNSRKRKYESFNVPSNHHHFKSEVPPKPDSQEIFGQYIAS</sequence>
<proteinExistence type="predicted"/>
<evidence type="ECO:0000259" key="2">
    <source>
        <dbReference type="PROSITE" id="PS51029"/>
    </source>
</evidence>
<feature type="region of interest" description="Disordered" evidence="1">
    <location>
        <begin position="151"/>
        <end position="210"/>
    </location>
</feature>
<dbReference type="SMART" id="SM00595">
    <property type="entry name" value="MADF"/>
    <property type="match status" value="1"/>
</dbReference>
<dbReference type="AlphaFoldDB" id="A0A087UII4"/>
<gene>
    <name evidence="3" type="ORF">X975_23194</name>
</gene>
<dbReference type="EMBL" id="KK119957">
    <property type="protein sequence ID" value="KFM77173.1"/>
    <property type="molecule type" value="Genomic_DNA"/>
</dbReference>
<dbReference type="Proteomes" id="UP000054359">
    <property type="component" value="Unassembled WGS sequence"/>
</dbReference>
<feature type="domain" description="MADF" evidence="2">
    <location>
        <begin position="17"/>
        <end position="116"/>
    </location>
</feature>
<dbReference type="PROSITE" id="PS51029">
    <property type="entry name" value="MADF"/>
    <property type="match status" value="1"/>
</dbReference>
<keyword evidence="4" id="KW-1185">Reference proteome</keyword>